<reference evidence="1" key="1">
    <citation type="submission" date="2021-01" db="EMBL/GenBank/DDBJ databases">
        <authorList>
            <person name="Corre E."/>
            <person name="Pelletier E."/>
            <person name="Niang G."/>
            <person name="Scheremetjew M."/>
            <person name="Finn R."/>
            <person name="Kale V."/>
            <person name="Holt S."/>
            <person name="Cochrane G."/>
            <person name="Meng A."/>
            <person name="Brown T."/>
            <person name="Cohen L."/>
        </authorList>
    </citation>
    <scope>NUCLEOTIDE SEQUENCE</scope>
    <source>
        <strain evidence="1">CCMP281</strain>
    </source>
</reference>
<protein>
    <submittedName>
        <fullName evidence="1">Uncharacterized protein</fullName>
    </submittedName>
</protein>
<sequence>MSGPMLRDGRRFRKPSHFSLQEWTSNRWFAAAVRWVDGAVDAGGVGGGSAAAGAEVEAQAALIKPLLVEWETLVRTGRERRPGQLDALLSELGPMPSSAAPDELALWTAALLNPFPTLGVALEIRPEVLTAPSAARRLQVVLLGLRDSIRRLRQTPRGEPLFD</sequence>
<proteinExistence type="predicted"/>
<dbReference type="AlphaFoldDB" id="A0A7S3FG89"/>
<evidence type="ECO:0000313" key="1">
    <source>
        <dbReference type="EMBL" id="CAE0142173.1"/>
    </source>
</evidence>
<organism evidence="1">
    <name type="scientific">Haptolina ericina</name>
    <dbReference type="NCBI Taxonomy" id="156174"/>
    <lineage>
        <taxon>Eukaryota</taxon>
        <taxon>Haptista</taxon>
        <taxon>Haptophyta</taxon>
        <taxon>Prymnesiophyceae</taxon>
        <taxon>Prymnesiales</taxon>
        <taxon>Prymnesiaceae</taxon>
        <taxon>Haptolina</taxon>
    </lineage>
</organism>
<gene>
    <name evidence="1" type="ORF">HERI1096_LOCUS34188</name>
</gene>
<name>A0A7S3FG89_9EUKA</name>
<accession>A0A7S3FG89</accession>
<dbReference type="EMBL" id="HBHX01061891">
    <property type="protein sequence ID" value="CAE0142173.1"/>
    <property type="molecule type" value="Transcribed_RNA"/>
</dbReference>